<gene>
    <name evidence="1" type="ORF">WMO26_08910</name>
</gene>
<evidence type="ECO:0000313" key="2">
    <source>
        <dbReference type="Proteomes" id="UP001489509"/>
    </source>
</evidence>
<comment type="caution">
    <text evidence="1">The sequence shown here is derived from an EMBL/GenBank/DDBJ whole genome shotgun (WGS) entry which is preliminary data.</text>
</comment>
<proteinExistence type="predicted"/>
<protein>
    <submittedName>
        <fullName evidence="1">Uncharacterized protein</fullName>
    </submittedName>
</protein>
<accession>A0ABV1E0V4</accession>
<dbReference type="RefSeq" id="WP_349219748.1">
    <property type="nucleotide sequence ID" value="NZ_JBBMFD010000014.1"/>
</dbReference>
<organism evidence="1 2">
    <name type="scientific">Solibaculum intestinale</name>
    <dbReference type="NCBI Taxonomy" id="3133165"/>
    <lineage>
        <taxon>Bacteria</taxon>
        <taxon>Bacillati</taxon>
        <taxon>Bacillota</taxon>
        <taxon>Clostridia</taxon>
        <taxon>Eubacteriales</taxon>
        <taxon>Oscillospiraceae</taxon>
        <taxon>Solibaculum</taxon>
    </lineage>
</organism>
<dbReference type="PROSITE" id="PS51257">
    <property type="entry name" value="PROKAR_LIPOPROTEIN"/>
    <property type="match status" value="1"/>
</dbReference>
<dbReference type="Proteomes" id="UP001489509">
    <property type="component" value="Unassembled WGS sequence"/>
</dbReference>
<reference evidence="1 2" key="1">
    <citation type="submission" date="2024-03" db="EMBL/GenBank/DDBJ databases">
        <title>Human intestinal bacterial collection.</title>
        <authorList>
            <person name="Pauvert C."/>
            <person name="Hitch T.C.A."/>
            <person name="Clavel T."/>
        </authorList>
    </citation>
    <scope>NUCLEOTIDE SEQUENCE [LARGE SCALE GENOMIC DNA]</scope>
    <source>
        <strain evidence="1 2">CLA-JM-H44</strain>
    </source>
</reference>
<keyword evidence="2" id="KW-1185">Reference proteome</keyword>
<dbReference type="EMBL" id="JBBMFD010000014">
    <property type="protein sequence ID" value="MEQ2440943.1"/>
    <property type="molecule type" value="Genomic_DNA"/>
</dbReference>
<name>A0ABV1E0V4_9FIRM</name>
<evidence type="ECO:0000313" key="1">
    <source>
        <dbReference type="EMBL" id="MEQ2440943.1"/>
    </source>
</evidence>
<sequence>MKRTISLLLVSVLTVLLMLSGCENKSQPAGGGTSAPSAYLEDFRPRFSTGTAFEEIAGQNPLDKAFVREAGAIANAASDEMLEVTLRYGDYWRDEMSNAFSLANGAASSDQSVSLQNEQESWQLYADDHLTLAGVMTGVRQGDDTQKNNTNALVRLNLYRTRALALYEYYYILASSASPGGEASVPFLFQDDNG</sequence>